<proteinExistence type="inferred from homology"/>
<dbReference type="STRING" id="1480694.DC28_01890"/>
<dbReference type="AlphaFoldDB" id="A0A098R5D3"/>
<feature type="coiled-coil region" evidence="7">
    <location>
        <begin position="513"/>
        <end position="775"/>
    </location>
</feature>
<dbReference type="InterPro" id="IPR027417">
    <property type="entry name" value="P-loop_NTPase"/>
</dbReference>
<dbReference type="InterPro" id="IPR003395">
    <property type="entry name" value="RecF/RecN/SMC_N"/>
</dbReference>
<evidence type="ECO:0000256" key="4">
    <source>
        <dbReference type="ARBA" id="ARBA00023054"/>
    </source>
</evidence>
<keyword evidence="4 7" id="KW-0175">Coiled coil</keyword>
<gene>
    <name evidence="7" type="primary">smc</name>
    <name evidence="9" type="ORF">DC28_01890</name>
</gene>
<comment type="subunit">
    <text evidence="7">Homodimer.</text>
</comment>
<evidence type="ECO:0000256" key="1">
    <source>
        <dbReference type="ARBA" id="ARBA00022490"/>
    </source>
</evidence>
<dbReference type="GO" id="GO:0007059">
    <property type="term" value="P:chromosome segregation"/>
    <property type="evidence" value="ECO:0007669"/>
    <property type="project" value="UniProtKB-UniRule"/>
</dbReference>
<dbReference type="GO" id="GO:0016887">
    <property type="term" value="F:ATP hydrolysis activity"/>
    <property type="evidence" value="ECO:0007669"/>
    <property type="project" value="InterPro"/>
</dbReference>
<protein>
    <recommendedName>
        <fullName evidence="7">Chromosome partition protein Smc</fullName>
    </recommendedName>
</protein>
<evidence type="ECO:0000256" key="6">
    <source>
        <dbReference type="ARBA" id="ARBA00023125"/>
    </source>
</evidence>
<feature type="binding site" evidence="7">
    <location>
        <begin position="32"/>
        <end position="39"/>
    </location>
    <ligand>
        <name>ATP</name>
        <dbReference type="ChEBI" id="CHEBI:30616"/>
    </ligand>
</feature>
<keyword evidence="2 7" id="KW-0547">Nucleotide-binding</keyword>
<organism evidence="9 10">
    <name type="scientific">Spirochaeta lutea</name>
    <dbReference type="NCBI Taxonomy" id="1480694"/>
    <lineage>
        <taxon>Bacteria</taxon>
        <taxon>Pseudomonadati</taxon>
        <taxon>Spirochaetota</taxon>
        <taxon>Spirochaetia</taxon>
        <taxon>Spirochaetales</taxon>
        <taxon>Spirochaetaceae</taxon>
        <taxon>Spirochaeta</taxon>
    </lineage>
</organism>
<dbReference type="eggNOG" id="COG1196">
    <property type="taxonomic scope" value="Bacteria"/>
</dbReference>
<dbReference type="HAMAP" id="MF_01894">
    <property type="entry name" value="Smc_prok"/>
    <property type="match status" value="1"/>
</dbReference>
<dbReference type="InterPro" id="IPR011890">
    <property type="entry name" value="SMC_prok"/>
</dbReference>
<comment type="function">
    <text evidence="7">Required for chromosome condensation and partitioning.</text>
</comment>
<evidence type="ECO:0000256" key="2">
    <source>
        <dbReference type="ARBA" id="ARBA00022741"/>
    </source>
</evidence>
<evidence type="ECO:0000256" key="7">
    <source>
        <dbReference type="HAMAP-Rule" id="MF_01894"/>
    </source>
</evidence>
<accession>A0A098R5D3</accession>
<dbReference type="GO" id="GO:0005737">
    <property type="term" value="C:cytoplasm"/>
    <property type="evidence" value="ECO:0007669"/>
    <property type="project" value="UniProtKB-SubCell"/>
</dbReference>
<evidence type="ECO:0000256" key="5">
    <source>
        <dbReference type="ARBA" id="ARBA00023067"/>
    </source>
</evidence>
<dbReference type="GO" id="GO:0005524">
    <property type="term" value="F:ATP binding"/>
    <property type="evidence" value="ECO:0007669"/>
    <property type="project" value="UniProtKB-UniRule"/>
</dbReference>
<dbReference type="SUPFAM" id="SSF52540">
    <property type="entry name" value="P-loop containing nucleoside triphosphate hydrolases"/>
    <property type="match status" value="1"/>
</dbReference>
<keyword evidence="1 7" id="KW-0963">Cytoplasm</keyword>
<dbReference type="CDD" id="cd03278">
    <property type="entry name" value="ABC_SMC_barmotin"/>
    <property type="match status" value="1"/>
</dbReference>
<keyword evidence="10" id="KW-1185">Reference proteome</keyword>
<dbReference type="Proteomes" id="UP000029692">
    <property type="component" value="Unassembled WGS sequence"/>
</dbReference>
<dbReference type="GO" id="GO:0007062">
    <property type="term" value="P:sister chromatid cohesion"/>
    <property type="evidence" value="ECO:0007669"/>
    <property type="project" value="InterPro"/>
</dbReference>
<keyword evidence="3 7" id="KW-0067">ATP-binding</keyword>
<feature type="coiled-coil region" evidence="7">
    <location>
        <begin position="174"/>
        <end position="208"/>
    </location>
</feature>
<sequence>MFLKSIEIFGFKSFADKSLIQFSDGVSALLGPNGCGKSNVVDAIKWVLGEQATKSLRADKMEDVIFNGTEARKALNVAEVTLTLQNDHNLLPLDMPEVSVKRRLYRNGDSEYYINNTPVRLKELRELFYDTGVGKSAYSIMEQGKIDQVLSNKPEERRLIFEEAAAITKFKVRGQEAERKLLRTEENMRQVESILSEVKRSYDALKKQSEKTVRYRELKDETFSVELSIQLLKLRDLLEAKDKRNKELAVAAKERDELKHRIDTINESVESNLDQVNTMESELIETQKLLYGIELEKNNLTSQISLLQERGQEISDKLKSDKETEAVISKRIEEVQNTILEKEKSEKAMESRVQENQQNIQFFAASITRTSDRIADNQQGIDSSTREIHTIEAEQTRLQESLAELTDDIVAQLDQGLQQSGYSIKRREELSEDFHGRLQGIRIAVQGKRDLLSDFTGTGEVEGLQDRIRGLIESLSDIDGKIADLDHVYTQLEETIPRFLDDFIAPEGIITRKRGIDERMRSLRHEIENHRERITNFTEENDSLRKKVEEYRRTLEDLKLSDVQLKNQVASIREDINRTRTQTEEMYTRLREHRKQMAEDEGRLQGLSNKIKEVESQRLSQEKEEKNLQKTLSRLEKTISTKNAEMIRKEKELKTSMTGLGKAQAKVEKLQMTLAEISADIKNLYNNFRERYSQELSTYEDRIYEITDSIQELKKNMDTLKEEQKSLGSVNLMAPEEFAEVKERYEFLRGQMDDLAQAKSDLERITAEIRQESAELFTQTYEKIRKNFHAMFRRLFGGGRAEIRLTEPDRVLESGIEIFAQPPGKKLESINLLSGGERSLTAVALLFATYMVKPSPFCLLDEIDAALDESNVGRFVTMLMEFGQSSQFIVITHNKKTVAGARTLLGVTMEESGVSKVVSIRIGGEGEVTTPDQNLHRG</sequence>
<comment type="domain">
    <text evidence="7">Contains large globular domains required for ATP hydrolysis at each terminus and a third globular domain forming a flexible hinge near the middle of the molecule. These domains are separated by coiled-coil structures.</text>
</comment>
<reference evidence="9 10" key="1">
    <citation type="submission" date="2014-05" db="EMBL/GenBank/DDBJ databases">
        <title>De novo Genome Sequence of Spirocheata sp.</title>
        <authorList>
            <person name="Shivani Y."/>
            <person name="Subhash Y."/>
            <person name="Tushar L."/>
            <person name="Sasikala C."/>
            <person name="Ramana C.V."/>
        </authorList>
    </citation>
    <scope>NUCLEOTIDE SEQUENCE [LARGE SCALE GENOMIC DNA]</scope>
    <source>
        <strain evidence="9 10">JC230</strain>
    </source>
</reference>
<dbReference type="Gene3D" id="1.10.287.1490">
    <property type="match status" value="1"/>
</dbReference>
<dbReference type="EMBL" id="JNUP01000001">
    <property type="protein sequence ID" value="KGE73952.1"/>
    <property type="molecule type" value="Genomic_DNA"/>
</dbReference>
<dbReference type="PIRSF" id="PIRSF005719">
    <property type="entry name" value="SMC"/>
    <property type="match status" value="1"/>
</dbReference>
<evidence type="ECO:0000259" key="8">
    <source>
        <dbReference type="Pfam" id="PF02463"/>
    </source>
</evidence>
<dbReference type="SUPFAM" id="SSF57997">
    <property type="entry name" value="Tropomyosin"/>
    <property type="match status" value="1"/>
</dbReference>
<feature type="coiled-coil region" evidence="7">
    <location>
        <begin position="241"/>
        <end position="268"/>
    </location>
</feature>
<evidence type="ECO:0000313" key="9">
    <source>
        <dbReference type="EMBL" id="KGE73952.1"/>
    </source>
</evidence>
<comment type="similarity">
    <text evidence="7">Belongs to the SMC family.</text>
</comment>
<name>A0A098R5D3_9SPIO</name>
<dbReference type="InterPro" id="IPR050308">
    <property type="entry name" value="MukB/SMC"/>
</dbReference>
<dbReference type="PANTHER" id="PTHR42963:SF1">
    <property type="entry name" value="DUF4476 DOMAIN-CONTAINING PROTEIN"/>
    <property type="match status" value="1"/>
</dbReference>
<evidence type="ECO:0000256" key="3">
    <source>
        <dbReference type="ARBA" id="ARBA00022840"/>
    </source>
</evidence>
<feature type="domain" description="RecF/RecN/SMC N-terminal" evidence="8">
    <location>
        <begin position="2"/>
        <end position="915"/>
    </location>
</feature>
<keyword evidence="5" id="KW-0226">DNA condensation</keyword>
<dbReference type="InterPro" id="IPR024704">
    <property type="entry name" value="SMC"/>
</dbReference>
<dbReference type="PANTHER" id="PTHR42963">
    <property type="entry name" value="CHROMOSOME PARTITION PROTEIN MUKB"/>
    <property type="match status" value="1"/>
</dbReference>
<keyword evidence="6 7" id="KW-0238">DNA-binding</keyword>
<evidence type="ECO:0000313" key="10">
    <source>
        <dbReference type="Proteomes" id="UP000029692"/>
    </source>
</evidence>
<dbReference type="GO" id="GO:0030261">
    <property type="term" value="P:chromosome condensation"/>
    <property type="evidence" value="ECO:0007669"/>
    <property type="project" value="UniProtKB-KW"/>
</dbReference>
<dbReference type="GO" id="GO:0006260">
    <property type="term" value="P:DNA replication"/>
    <property type="evidence" value="ECO:0007669"/>
    <property type="project" value="UniProtKB-UniRule"/>
</dbReference>
<dbReference type="GO" id="GO:0003677">
    <property type="term" value="F:DNA binding"/>
    <property type="evidence" value="ECO:0007669"/>
    <property type="project" value="UniProtKB-UniRule"/>
</dbReference>
<comment type="caution">
    <text evidence="9">The sequence shown here is derived from an EMBL/GenBank/DDBJ whole genome shotgun (WGS) entry which is preliminary data.</text>
</comment>
<comment type="subcellular location">
    <subcellularLocation>
        <location evidence="7">Cytoplasm</location>
    </subcellularLocation>
</comment>
<dbReference type="Gene3D" id="3.40.50.300">
    <property type="entry name" value="P-loop containing nucleotide triphosphate hydrolases"/>
    <property type="match status" value="2"/>
</dbReference>
<dbReference type="Pfam" id="PF02463">
    <property type="entry name" value="SMC_N"/>
    <property type="match status" value="1"/>
</dbReference>